<dbReference type="CDD" id="cd09603">
    <property type="entry name" value="M1_APN_like"/>
    <property type="match status" value="1"/>
</dbReference>
<accession>A0ABS9ZV49</accession>
<dbReference type="InterPro" id="IPR014782">
    <property type="entry name" value="Peptidase_M1_dom"/>
</dbReference>
<evidence type="ECO:0000256" key="6">
    <source>
        <dbReference type="ARBA" id="ARBA00022438"/>
    </source>
</evidence>
<dbReference type="SUPFAM" id="SSF55486">
    <property type="entry name" value="Metalloproteases ('zincins'), catalytic domain"/>
    <property type="match status" value="1"/>
</dbReference>
<dbReference type="Gene3D" id="1.25.10.10">
    <property type="entry name" value="Leucine-rich Repeat Variant"/>
    <property type="match status" value="1"/>
</dbReference>
<dbReference type="EC" id="3.4.11.2" evidence="4"/>
<dbReference type="Gene3D" id="1.10.390.10">
    <property type="entry name" value="Neutral Protease Domain 2"/>
    <property type="match status" value="1"/>
</dbReference>
<evidence type="ECO:0000313" key="15">
    <source>
        <dbReference type="EMBL" id="MCJ0741593.1"/>
    </source>
</evidence>
<dbReference type="InterPro" id="IPR050344">
    <property type="entry name" value="Peptidase_M1_aminopeptidases"/>
</dbReference>
<gene>
    <name evidence="15" type="ORF">MMF97_02640</name>
</gene>
<evidence type="ECO:0000259" key="13">
    <source>
        <dbReference type="Pfam" id="PF01433"/>
    </source>
</evidence>
<dbReference type="EMBL" id="JALGBH010000001">
    <property type="protein sequence ID" value="MCJ0741593.1"/>
    <property type="molecule type" value="Genomic_DNA"/>
</dbReference>
<keyword evidence="9" id="KW-0378">Hydrolase</keyword>
<reference evidence="15" key="1">
    <citation type="submission" date="2022-03" db="EMBL/GenBank/DDBJ databases">
        <authorList>
            <person name="Woo C.Y."/>
        </authorList>
    </citation>
    <scope>NUCLEOTIDE SEQUENCE</scope>
    <source>
        <strain evidence="15">CYS-01</strain>
    </source>
</reference>
<evidence type="ECO:0000256" key="12">
    <source>
        <dbReference type="SAM" id="SignalP"/>
    </source>
</evidence>
<dbReference type="InterPro" id="IPR042097">
    <property type="entry name" value="Aminopeptidase_N-like_N_sf"/>
</dbReference>
<keyword evidence="7" id="KW-0645">Protease</keyword>
<comment type="similarity">
    <text evidence="3">Belongs to the peptidase M1 family.</text>
</comment>
<dbReference type="InterPro" id="IPR045357">
    <property type="entry name" value="Aminopeptidase_N-like_N"/>
</dbReference>
<dbReference type="SUPFAM" id="SSF63737">
    <property type="entry name" value="Leukotriene A4 hydrolase N-terminal domain"/>
    <property type="match status" value="1"/>
</dbReference>
<comment type="caution">
    <text evidence="15">The sequence shown here is derived from an EMBL/GenBank/DDBJ whole genome shotgun (WGS) entry which is preliminary data.</text>
</comment>
<dbReference type="PANTHER" id="PTHR11533">
    <property type="entry name" value="PROTEASE M1 ZINC METALLOPROTEASE"/>
    <property type="match status" value="1"/>
</dbReference>
<feature type="domain" description="Peptidase M1 membrane alanine aminopeptidase" evidence="13">
    <location>
        <begin position="271"/>
        <end position="477"/>
    </location>
</feature>
<feature type="chain" id="PRO_5045645162" description="Aminopeptidase N" evidence="12">
    <location>
        <begin position="24"/>
        <end position="833"/>
    </location>
</feature>
<dbReference type="RefSeq" id="WP_243358885.1">
    <property type="nucleotide sequence ID" value="NZ_JALGBH010000001.1"/>
</dbReference>
<dbReference type="SUPFAM" id="SSF48371">
    <property type="entry name" value="ARM repeat"/>
    <property type="match status" value="1"/>
</dbReference>
<feature type="signal peptide" evidence="12">
    <location>
        <begin position="1"/>
        <end position="23"/>
    </location>
</feature>
<evidence type="ECO:0000256" key="4">
    <source>
        <dbReference type="ARBA" id="ARBA00012564"/>
    </source>
</evidence>
<keyword evidence="16" id="KW-1185">Reference proteome</keyword>
<sequence length="833" mass="93752">MKIKYLIAGILAFLTLGSTSIYAQDNEVNKVYRATPTKINALVHTKLDVSFDYAKRYLYGKAWITLKPYFYNTDSLTLDAKGMDIKEVALVGAKTNTPLKYTYDNEQLFIKLNKKYLKDEKYTLFIAYTAKPNELKTKGSAAITDAKGLYFINPDGTDKNKPVQIWTQGETEASSAWFPTIDKPNQKTTAEISMTVPSKYVTLSNGKLLTQKVNTNGTRTDTWKMDLPHAPYLFMMAVGDFKITKDSWKGKEVSYYLEPKYAPYAKQIFGKTPKMIEFFSNKLGIDYPWNKYSQIVVRDYVSGAMENTTATLHGEHVQRTARELLDGDEEGTIAHELFHQWFGDYVTAESWSNLTVNESFATISEILWKGHDAGKDAEDEVRYEKLSSYLQSTKNGESPVLARYYYNDKEDMFDNVSYAKGSIILYALKNQMGDDAFFKGLNLYLRSNAFKTGEPHQLRLAFEEVTGKDWAPYFNQWYFNGGHPVLDVKYDYTGSKITLHVKQIQSDKVQTFILPLKVDLYVGGAKIRKEILIDAREQTFSFNVAAKPDLIDLDPDKTLVGEIKRDKTLAEYVFQYKNAPSYANRIEALKAAARSSEKEAINLLVLGLQDQNSNLRALAVSALKLNDETVKQLAAAKIVQLAKADKSSAVREKAILTLAKSKDQSYLPLAKEALKDQSYKVIGAGVTAINAYEPATINTVINGLDEDTRLHIPIQVTQVYAGLGDDAYADYFVQVFDESNINRLASLIGSYMGYVAKNKNTQVISKVTNSLVKNMDRTTLTKYVSGQMVVGFQNLEKAKNAAADKETNNELKAELLKQAAIFKDAAEKMNNKN</sequence>
<evidence type="ECO:0000259" key="14">
    <source>
        <dbReference type="Pfam" id="PF17900"/>
    </source>
</evidence>
<evidence type="ECO:0000256" key="1">
    <source>
        <dbReference type="ARBA" id="ARBA00000098"/>
    </source>
</evidence>
<dbReference type="Gene3D" id="2.60.40.1730">
    <property type="entry name" value="tricorn interacting facor f3 domain"/>
    <property type="match status" value="1"/>
</dbReference>
<dbReference type="Proteomes" id="UP001165460">
    <property type="component" value="Unassembled WGS sequence"/>
</dbReference>
<dbReference type="PRINTS" id="PR00756">
    <property type="entry name" value="ALADIPTASE"/>
</dbReference>
<dbReference type="Pfam" id="PF01433">
    <property type="entry name" value="Peptidase_M1"/>
    <property type="match status" value="1"/>
</dbReference>
<proteinExistence type="inferred from homology"/>
<evidence type="ECO:0000256" key="5">
    <source>
        <dbReference type="ARBA" id="ARBA00015611"/>
    </source>
</evidence>
<dbReference type="PANTHER" id="PTHR11533:SF174">
    <property type="entry name" value="PUROMYCIN-SENSITIVE AMINOPEPTIDASE-RELATED"/>
    <property type="match status" value="1"/>
</dbReference>
<evidence type="ECO:0000313" key="16">
    <source>
        <dbReference type="Proteomes" id="UP001165460"/>
    </source>
</evidence>
<keyword evidence="10" id="KW-0862">Zinc</keyword>
<feature type="domain" description="Aminopeptidase N-like N-terminal" evidence="14">
    <location>
        <begin position="44"/>
        <end position="233"/>
    </location>
</feature>
<evidence type="ECO:0000256" key="3">
    <source>
        <dbReference type="ARBA" id="ARBA00010136"/>
    </source>
</evidence>
<comment type="cofactor">
    <cofactor evidence="2">
        <name>Zn(2+)</name>
        <dbReference type="ChEBI" id="CHEBI:29105"/>
    </cofactor>
</comment>
<name>A0ABS9ZV49_9SPHI</name>
<keyword evidence="6" id="KW-0031">Aminopeptidase</keyword>
<dbReference type="Pfam" id="PF17900">
    <property type="entry name" value="Peptidase_M1_N"/>
    <property type="match status" value="1"/>
</dbReference>
<evidence type="ECO:0000256" key="9">
    <source>
        <dbReference type="ARBA" id="ARBA00022801"/>
    </source>
</evidence>
<evidence type="ECO:0000256" key="8">
    <source>
        <dbReference type="ARBA" id="ARBA00022723"/>
    </source>
</evidence>
<dbReference type="InterPro" id="IPR011989">
    <property type="entry name" value="ARM-like"/>
</dbReference>
<evidence type="ECO:0000256" key="7">
    <source>
        <dbReference type="ARBA" id="ARBA00022670"/>
    </source>
</evidence>
<dbReference type="InterPro" id="IPR027268">
    <property type="entry name" value="Peptidase_M4/M1_CTD_sf"/>
</dbReference>
<protein>
    <recommendedName>
        <fullName evidence="5">Aminopeptidase N</fullName>
        <ecNumber evidence="4">3.4.11.2</ecNumber>
    </recommendedName>
</protein>
<evidence type="ECO:0000256" key="11">
    <source>
        <dbReference type="ARBA" id="ARBA00023049"/>
    </source>
</evidence>
<keyword evidence="11" id="KW-0482">Metalloprotease</keyword>
<evidence type="ECO:0000256" key="10">
    <source>
        <dbReference type="ARBA" id="ARBA00022833"/>
    </source>
</evidence>
<dbReference type="InterPro" id="IPR001930">
    <property type="entry name" value="Peptidase_M1"/>
</dbReference>
<keyword evidence="8" id="KW-0479">Metal-binding</keyword>
<organism evidence="15 16">
    <name type="scientific">Pedobacter montanisoli</name>
    <dbReference type="NCBI Taxonomy" id="2923277"/>
    <lineage>
        <taxon>Bacteria</taxon>
        <taxon>Pseudomonadati</taxon>
        <taxon>Bacteroidota</taxon>
        <taxon>Sphingobacteriia</taxon>
        <taxon>Sphingobacteriales</taxon>
        <taxon>Sphingobacteriaceae</taxon>
        <taxon>Pedobacter</taxon>
    </lineage>
</organism>
<evidence type="ECO:0000256" key="2">
    <source>
        <dbReference type="ARBA" id="ARBA00001947"/>
    </source>
</evidence>
<comment type="catalytic activity">
    <reaction evidence="1">
        <text>Release of an N-terminal amino acid, Xaa-|-Yaa- from a peptide, amide or arylamide. Xaa is preferably Ala, but may be most amino acids including Pro (slow action). When a terminal hydrophobic residue is followed by a prolyl residue, the two may be released as an intact Xaa-Pro dipeptide.</text>
        <dbReference type="EC" id="3.4.11.2"/>
    </reaction>
</comment>
<dbReference type="InterPro" id="IPR016024">
    <property type="entry name" value="ARM-type_fold"/>
</dbReference>
<dbReference type="Pfam" id="PF13646">
    <property type="entry name" value="HEAT_2"/>
    <property type="match status" value="1"/>
</dbReference>
<keyword evidence="12" id="KW-0732">Signal</keyword>